<gene>
    <name evidence="3" type="ORF">R1flu_021371</name>
</gene>
<organism evidence="3 4">
    <name type="scientific">Riccia fluitans</name>
    <dbReference type="NCBI Taxonomy" id="41844"/>
    <lineage>
        <taxon>Eukaryota</taxon>
        <taxon>Viridiplantae</taxon>
        <taxon>Streptophyta</taxon>
        <taxon>Embryophyta</taxon>
        <taxon>Marchantiophyta</taxon>
        <taxon>Marchantiopsida</taxon>
        <taxon>Marchantiidae</taxon>
        <taxon>Marchantiales</taxon>
        <taxon>Ricciaceae</taxon>
        <taxon>Riccia</taxon>
    </lineage>
</organism>
<dbReference type="PANTHER" id="PTHR47041">
    <property type="entry name" value="SEC14 CYTOSOLIC FACTOR FAMILY PROTEIN / PHOSPHOGLYCERIDE TRANSFER FAMILY PROTEIN"/>
    <property type="match status" value="1"/>
</dbReference>
<dbReference type="Gene3D" id="3.40.525.10">
    <property type="entry name" value="CRAL-TRIO lipid binding domain"/>
    <property type="match status" value="1"/>
</dbReference>
<evidence type="ECO:0000259" key="2">
    <source>
        <dbReference type="PROSITE" id="PS50191"/>
    </source>
</evidence>
<dbReference type="InterPro" id="IPR001251">
    <property type="entry name" value="CRAL-TRIO_dom"/>
</dbReference>
<dbReference type="AlphaFoldDB" id="A0ABD1ZP55"/>
<dbReference type="SMART" id="SM00516">
    <property type="entry name" value="SEC14"/>
    <property type="match status" value="1"/>
</dbReference>
<dbReference type="SUPFAM" id="SSF46938">
    <property type="entry name" value="CRAL/TRIO N-terminal domain"/>
    <property type="match status" value="1"/>
</dbReference>
<dbReference type="CDD" id="cd00170">
    <property type="entry name" value="SEC14"/>
    <property type="match status" value="1"/>
</dbReference>
<dbReference type="SUPFAM" id="SSF52087">
    <property type="entry name" value="CRAL/TRIO domain"/>
    <property type="match status" value="1"/>
</dbReference>
<name>A0ABD1ZP55_9MARC</name>
<feature type="domain" description="CRAL-TRIO" evidence="2">
    <location>
        <begin position="323"/>
        <end position="486"/>
    </location>
</feature>
<reference evidence="3 4" key="1">
    <citation type="submission" date="2024-09" db="EMBL/GenBank/DDBJ databases">
        <title>Chromosome-scale assembly of Riccia fluitans.</title>
        <authorList>
            <person name="Paukszto L."/>
            <person name="Sawicki J."/>
            <person name="Karawczyk K."/>
            <person name="Piernik-Szablinska J."/>
            <person name="Szczecinska M."/>
            <person name="Mazdziarz M."/>
        </authorList>
    </citation>
    <scope>NUCLEOTIDE SEQUENCE [LARGE SCALE GENOMIC DNA]</scope>
    <source>
        <strain evidence="3">Rf_01</strain>
        <tissue evidence="3">Aerial parts of the thallus</tissue>
    </source>
</reference>
<dbReference type="PANTHER" id="PTHR47041:SF2">
    <property type="entry name" value="SEC14 CYTOSOLIC FACTOR FAMILY PROTEIN _ PHOSPHOGLYCERIDE TRANSFER FAMILY PROTEIN"/>
    <property type="match status" value="1"/>
</dbReference>
<dbReference type="Pfam" id="PF00650">
    <property type="entry name" value="CRAL_TRIO"/>
    <property type="match status" value="1"/>
</dbReference>
<dbReference type="PROSITE" id="PS50191">
    <property type="entry name" value="CRAL_TRIO"/>
    <property type="match status" value="1"/>
</dbReference>
<dbReference type="InterPro" id="IPR036865">
    <property type="entry name" value="CRAL-TRIO_dom_sf"/>
</dbReference>
<sequence>MNSIHVVRNVIEAWKHREEGFLYVEEVEFAEPCAVCSIVTTQFSPEGIRTMTTVRGRKVESRMSDRAGDNFSSKNLRVDSFPAGGDAFRGVEVKSTTLQSQRKSIEEDTAHPSTSTSKVSWVSMPRSLLNRSIAPILSIKRVRLTKSSTGQLLVFLLKLAALEAVRRGTKKKCPQIWWGLQGITLFQTPPFSWFQRFGPVRQLVRNTQSFSKPLFILSLATAVTGAVEEIQQASKQNLLERVLAPEATENTRSNADTKVSGSSRLQTLNRLKQELAKAEIELPERITDEELQRFLVAANGNLPKFISSIRKTVGWRQSYYFLNEQELRTWSTLIFWHNRDKMSRPVLVVRLGLAYTILPAEDRPRFCQAVVSQVEYGILNLLHEEPKITVILDCKGTTSVGFPVAMMKSCSVIVQEHFPTRLAALFAVNLPPDAKVIANAIIQVVRPVTRGKVTFLGDIFLEPVSEFLGGTEKVPSSLGGSCHCAKCSEDRKSEGVPQTPPDRGTLGRSRVVKEAQEEEKQEEAAEEESGLFRHEGYWKMNNTTEVAVWTLQDSASAVLIHRPCHRRLDGRGRKLGDETEEWMKNPWLLRSGKICNRVQPMLPKWTQVFCI</sequence>
<feature type="region of interest" description="Disordered" evidence="1">
    <location>
        <begin position="488"/>
        <end position="529"/>
    </location>
</feature>
<evidence type="ECO:0000256" key="1">
    <source>
        <dbReference type="SAM" id="MobiDB-lite"/>
    </source>
</evidence>
<feature type="compositionally biased region" description="Acidic residues" evidence="1">
    <location>
        <begin position="516"/>
        <end position="529"/>
    </location>
</feature>
<dbReference type="InterPro" id="IPR036273">
    <property type="entry name" value="CRAL/TRIO_N_dom_sf"/>
</dbReference>
<feature type="region of interest" description="Disordered" evidence="1">
    <location>
        <begin position="99"/>
        <end position="118"/>
    </location>
</feature>
<comment type="caution">
    <text evidence="3">The sequence shown here is derived from an EMBL/GenBank/DDBJ whole genome shotgun (WGS) entry which is preliminary data.</text>
</comment>
<accession>A0ABD1ZP55</accession>
<evidence type="ECO:0000313" key="3">
    <source>
        <dbReference type="EMBL" id="KAL2653243.1"/>
    </source>
</evidence>
<dbReference type="EMBL" id="JBHFFA010000001">
    <property type="protein sequence ID" value="KAL2653243.1"/>
    <property type="molecule type" value="Genomic_DNA"/>
</dbReference>
<proteinExistence type="predicted"/>
<keyword evidence="4" id="KW-1185">Reference proteome</keyword>
<dbReference type="Proteomes" id="UP001605036">
    <property type="component" value="Unassembled WGS sequence"/>
</dbReference>
<protein>
    <recommendedName>
        <fullName evidence="2">CRAL-TRIO domain-containing protein</fullName>
    </recommendedName>
</protein>
<evidence type="ECO:0000313" key="4">
    <source>
        <dbReference type="Proteomes" id="UP001605036"/>
    </source>
</evidence>